<dbReference type="InterPro" id="IPR036291">
    <property type="entry name" value="NAD(P)-bd_dom_sf"/>
</dbReference>
<dbReference type="Gene3D" id="3.40.50.720">
    <property type="entry name" value="NAD(P)-binding Rossmann-like Domain"/>
    <property type="match status" value="1"/>
</dbReference>
<dbReference type="Pfam" id="PF05368">
    <property type="entry name" value="NmrA"/>
    <property type="match status" value="1"/>
</dbReference>
<dbReference type="PANTHER" id="PTHR42748:SF7">
    <property type="entry name" value="NMRA LIKE REDOX SENSOR 1-RELATED"/>
    <property type="match status" value="1"/>
</dbReference>
<proteinExistence type="inferred from homology"/>
<dbReference type="InterPro" id="IPR051164">
    <property type="entry name" value="NmrA-like_oxidored"/>
</dbReference>
<dbReference type="OrthoDB" id="419598at2759"/>
<dbReference type="InterPro" id="IPR008030">
    <property type="entry name" value="NmrA-like"/>
</dbReference>
<keyword evidence="5" id="KW-1185">Reference proteome</keyword>
<reference evidence="4" key="1">
    <citation type="submission" date="2020-05" db="EMBL/GenBank/DDBJ databases">
        <title>Mycena genomes resolve the evolution of fungal bioluminescence.</title>
        <authorList>
            <person name="Tsai I.J."/>
        </authorList>
    </citation>
    <scope>NUCLEOTIDE SEQUENCE</scope>
    <source>
        <strain evidence="4">171206Taipei</strain>
    </source>
</reference>
<keyword evidence="2" id="KW-0521">NADP</keyword>
<evidence type="ECO:0000259" key="3">
    <source>
        <dbReference type="Pfam" id="PF05368"/>
    </source>
</evidence>
<dbReference type="AlphaFoldDB" id="A0A8H6T9W7"/>
<comment type="similarity">
    <text evidence="1">Belongs to the NmrA-type oxidoreductase family.</text>
</comment>
<evidence type="ECO:0000313" key="4">
    <source>
        <dbReference type="EMBL" id="KAF7312627.1"/>
    </source>
</evidence>
<dbReference type="Proteomes" id="UP000636479">
    <property type="component" value="Unassembled WGS sequence"/>
</dbReference>
<protein>
    <submittedName>
        <fullName evidence="4">NmrA domain-containing protein</fullName>
    </submittedName>
</protein>
<dbReference type="RefSeq" id="XP_037224735.1">
    <property type="nucleotide sequence ID" value="XM_037359640.1"/>
</dbReference>
<evidence type="ECO:0000256" key="2">
    <source>
        <dbReference type="ARBA" id="ARBA00022857"/>
    </source>
</evidence>
<dbReference type="GeneID" id="59342156"/>
<feature type="domain" description="NmrA-like" evidence="3">
    <location>
        <begin position="5"/>
        <end position="226"/>
    </location>
</feature>
<dbReference type="CDD" id="cd05251">
    <property type="entry name" value="NmrA_like_SDR_a"/>
    <property type="match status" value="1"/>
</dbReference>
<comment type="caution">
    <text evidence="4">The sequence shown here is derived from an EMBL/GenBank/DDBJ whole genome shotgun (WGS) entry which is preliminary data.</text>
</comment>
<evidence type="ECO:0000256" key="1">
    <source>
        <dbReference type="ARBA" id="ARBA00006328"/>
    </source>
</evidence>
<dbReference type="EMBL" id="JACAZF010000002">
    <property type="protein sequence ID" value="KAF7312627.1"/>
    <property type="molecule type" value="Genomic_DNA"/>
</dbReference>
<gene>
    <name evidence="4" type="ORF">MIND_00276800</name>
</gene>
<evidence type="ECO:0000313" key="5">
    <source>
        <dbReference type="Proteomes" id="UP000636479"/>
    </source>
</evidence>
<organism evidence="4 5">
    <name type="scientific">Mycena indigotica</name>
    <dbReference type="NCBI Taxonomy" id="2126181"/>
    <lineage>
        <taxon>Eukaryota</taxon>
        <taxon>Fungi</taxon>
        <taxon>Dikarya</taxon>
        <taxon>Basidiomycota</taxon>
        <taxon>Agaricomycotina</taxon>
        <taxon>Agaricomycetes</taxon>
        <taxon>Agaricomycetidae</taxon>
        <taxon>Agaricales</taxon>
        <taxon>Marasmiineae</taxon>
        <taxon>Mycenaceae</taxon>
        <taxon>Mycena</taxon>
    </lineage>
</organism>
<dbReference type="Gene3D" id="3.90.25.10">
    <property type="entry name" value="UDP-galactose 4-epimerase, domain 1"/>
    <property type="match status" value="1"/>
</dbReference>
<dbReference type="PANTHER" id="PTHR42748">
    <property type="entry name" value="NITROGEN METABOLITE REPRESSION PROTEIN NMRA FAMILY MEMBER"/>
    <property type="match status" value="1"/>
</dbReference>
<sequence>MSKRIFTIFGATGRQGAAVVESALADGTFTLRAVSRNVDSDASKALIARGVEVVSADLFDKESLKKAVRGSEIVFGVTNFWDPAIFPADPKGAGEITQGKNLVDAAKEEGVKYLLWSSLPNISEATKGLYKHVYHCDNKAIIGDYLAASGVPYSIVYTGWFSENLWAFGSMVPAESGNGYTIPIPKYGPTDTQQATWVKNDLGPAVLALAKNYNTDKGKEVGVLGGSFPVITLQFTYPDLAAAISKGMLPHFFSHPSSQLTRQLVALNKPVNFFSVETTGMAELDEMFLYQAKYDMYPDAVPNPKLVALGVKFGTLDQFIQEGVLKHFS</sequence>
<accession>A0A8H6T9W7</accession>
<name>A0A8H6T9W7_9AGAR</name>
<dbReference type="SUPFAM" id="SSF51735">
    <property type="entry name" value="NAD(P)-binding Rossmann-fold domains"/>
    <property type="match status" value="1"/>
</dbReference>